<dbReference type="FunFam" id="1.10.287.70:FF:000010">
    <property type="entry name" value="Putative glutamate receptor ionotropic kainate 1"/>
    <property type="match status" value="1"/>
</dbReference>
<evidence type="ECO:0000313" key="18">
    <source>
        <dbReference type="Proteomes" id="UP000095280"/>
    </source>
</evidence>
<comment type="subcellular location">
    <subcellularLocation>
        <location evidence="14">Postsynaptic cell membrane</location>
        <topology evidence="14">Multi-pass membrane protein</topology>
    </subcellularLocation>
</comment>
<organism evidence="18 19">
    <name type="scientific">Macrostomum lignano</name>
    <dbReference type="NCBI Taxonomy" id="282301"/>
    <lineage>
        <taxon>Eukaryota</taxon>
        <taxon>Metazoa</taxon>
        <taxon>Spiralia</taxon>
        <taxon>Lophotrochozoa</taxon>
        <taxon>Platyhelminthes</taxon>
        <taxon>Rhabditophora</taxon>
        <taxon>Macrostomorpha</taxon>
        <taxon>Macrostomida</taxon>
        <taxon>Macrostomidae</taxon>
        <taxon>Macrostomum</taxon>
    </lineage>
</organism>
<dbReference type="InterPro" id="IPR015683">
    <property type="entry name" value="Ionotropic_Glu_rcpt"/>
</dbReference>
<dbReference type="WBParaSite" id="maker-uti_cns_0036434-snap-gene-0.3-mRNA-1">
    <property type="protein sequence ID" value="maker-uti_cns_0036434-snap-gene-0.3-mRNA-1"/>
    <property type="gene ID" value="maker-uti_cns_0036434-snap-gene-0.3"/>
</dbReference>
<dbReference type="InterPro" id="IPR001320">
    <property type="entry name" value="Iontro_rcpt_C"/>
</dbReference>
<dbReference type="Proteomes" id="UP000095280">
    <property type="component" value="Unplaced"/>
</dbReference>
<name>A0A1I8IZ05_9PLAT</name>
<keyword evidence="8 16" id="KW-0472">Membrane</keyword>
<evidence type="ECO:0000256" key="15">
    <source>
        <dbReference type="SAM" id="MobiDB-lite"/>
    </source>
</evidence>
<keyword evidence="12" id="KW-1071">Ligand-gated ion channel</keyword>
<keyword evidence="5 16" id="KW-1133">Transmembrane helix</keyword>
<dbReference type="Gene3D" id="1.10.287.70">
    <property type="match status" value="1"/>
</dbReference>
<dbReference type="SUPFAM" id="SSF81324">
    <property type="entry name" value="Voltage-gated potassium channels"/>
    <property type="match status" value="1"/>
</dbReference>
<evidence type="ECO:0000256" key="8">
    <source>
        <dbReference type="ARBA" id="ARBA00023136"/>
    </source>
</evidence>
<accession>A0A1I8IZ05</accession>
<evidence type="ECO:0000256" key="12">
    <source>
        <dbReference type="ARBA" id="ARBA00023286"/>
    </source>
</evidence>
<dbReference type="SUPFAM" id="SSF53850">
    <property type="entry name" value="Periplasmic binding protein-like II"/>
    <property type="match status" value="1"/>
</dbReference>
<keyword evidence="4" id="KW-0732">Signal</keyword>
<dbReference type="GO" id="GO:0045211">
    <property type="term" value="C:postsynaptic membrane"/>
    <property type="evidence" value="ECO:0007669"/>
    <property type="project" value="UniProtKB-SubCell"/>
</dbReference>
<evidence type="ECO:0000256" key="9">
    <source>
        <dbReference type="ARBA" id="ARBA00023170"/>
    </source>
</evidence>
<keyword evidence="9" id="KW-0675">Receptor</keyword>
<proteinExistence type="predicted"/>
<keyword evidence="2" id="KW-1003">Cell membrane</keyword>
<feature type="region of interest" description="Disordered" evidence="15">
    <location>
        <begin position="195"/>
        <end position="216"/>
    </location>
</feature>
<feature type="transmembrane region" description="Helical" evidence="16">
    <location>
        <begin position="63"/>
        <end position="85"/>
    </location>
</feature>
<evidence type="ECO:0000256" key="2">
    <source>
        <dbReference type="ARBA" id="ARBA00022475"/>
    </source>
</evidence>
<reference evidence="19" key="1">
    <citation type="submission" date="2016-11" db="UniProtKB">
        <authorList>
            <consortium name="WormBaseParasite"/>
        </authorList>
    </citation>
    <scope>IDENTIFICATION</scope>
</reference>
<keyword evidence="10" id="KW-0325">Glycoprotein</keyword>
<keyword evidence="1" id="KW-0813">Transport</keyword>
<evidence type="ECO:0000256" key="6">
    <source>
        <dbReference type="ARBA" id="ARBA00023018"/>
    </source>
</evidence>
<keyword evidence="6" id="KW-0770">Synapse</keyword>
<evidence type="ECO:0000256" key="7">
    <source>
        <dbReference type="ARBA" id="ARBA00023065"/>
    </source>
</evidence>
<evidence type="ECO:0000256" key="11">
    <source>
        <dbReference type="ARBA" id="ARBA00023257"/>
    </source>
</evidence>
<dbReference type="FunFam" id="3.40.190.10:FF:000060">
    <property type="entry name" value="Glutamate receptor ionotropic, kainate 1"/>
    <property type="match status" value="1"/>
</dbReference>
<evidence type="ECO:0000256" key="13">
    <source>
        <dbReference type="ARBA" id="ARBA00023303"/>
    </source>
</evidence>
<dbReference type="SMART" id="SM00079">
    <property type="entry name" value="PBPe"/>
    <property type="match status" value="1"/>
</dbReference>
<dbReference type="PANTHER" id="PTHR18966">
    <property type="entry name" value="IONOTROPIC GLUTAMATE RECEPTOR"/>
    <property type="match status" value="1"/>
</dbReference>
<evidence type="ECO:0000256" key="10">
    <source>
        <dbReference type="ARBA" id="ARBA00023180"/>
    </source>
</evidence>
<evidence type="ECO:0000256" key="5">
    <source>
        <dbReference type="ARBA" id="ARBA00022989"/>
    </source>
</evidence>
<dbReference type="AlphaFoldDB" id="A0A1I8IZ05"/>
<keyword evidence="7" id="KW-0406">Ion transport</keyword>
<sequence length="237" mass="26704">VVLFVVSRFSPYEWHLNQESDKADKVTNDFSIFNSLWFTLSAFMQQGGDISPRSLSGRIVGSVWWFFTLIIVSSYTANLAAFLTVERMSTPIQSYEDLAKQTKIKYGVVNAGSSKEFFRNSSVQEFRRMWQFMEAKPNVFVNTVKEGVDRVLNSNNDYAFLLESTMNEYYSQENCRTIKVGSNLDSGRGYGIATPQRIRPAGDHQPEGAAVQGERRDHSAQIHLVGCQQVPGSKSGL</sequence>
<evidence type="ECO:0000256" key="4">
    <source>
        <dbReference type="ARBA" id="ARBA00022729"/>
    </source>
</evidence>
<evidence type="ECO:0000256" key="16">
    <source>
        <dbReference type="SAM" id="Phobius"/>
    </source>
</evidence>
<evidence type="ECO:0000256" key="14">
    <source>
        <dbReference type="ARBA" id="ARBA00034104"/>
    </source>
</evidence>
<dbReference type="GO" id="GO:0015276">
    <property type="term" value="F:ligand-gated monoatomic ion channel activity"/>
    <property type="evidence" value="ECO:0007669"/>
    <property type="project" value="InterPro"/>
</dbReference>
<evidence type="ECO:0000256" key="3">
    <source>
        <dbReference type="ARBA" id="ARBA00022692"/>
    </source>
</evidence>
<evidence type="ECO:0000259" key="17">
    <source>
        <dbReference type="SMART" id="SM00079"/>
    </source>
</evidence>
<dbReference type="Gene3D" id="3.40.190.10">
    <property type="entry name" value="Periplasmic binding protein-like II"/>
    <property type="match status" value="1"/>
</dbReference>
<keyword evidence="13" id="KW-0407">Ion channel</keyword>
<keyword evidence="3 16" id="KW-0812">Transmembrane</keyword>
<dbReference type="Pfam" id="PF00060">
    <property type="entry name" value="Lig_chan"/>
    <property type="match status" value="1"/>
</dbReference>
<protein>
    <submittedName>
        <fullName evidence="19">PBPe domain-containing protein</fullName>
    </submittedName>
</protein>
<feature type="domain" description="Ionotropic glutamate receptor C-terminal" evidence="17">
    <location>
        <begin position="23"/>
        <end position="197"/>
    </location>
</feature>
<keyword evidence="18" id="KW-1185">Reference proteome</keyword>
<evidence type="ECO:0000313" key="19">
    <source>
        <dbReference type="WBParaSite" id="maker-uti_cns_0036434-snap-gene-0.3-mRNA-1"/>
    </source>
</evidence>
<keyword evidence="11" id="KW-0628">Postsynaptic cell membrane</keyword>
<evidence type="ECO:0000256" key="1">
    <source>
        <dbReference type="ARBA" id="ARBA00022448"/>
    </source>
</evidence>